<dbReference type="GO" id="GO:0006508">
    <property type="term" value="P:proteolysis"/>
    <property type="evidence" value="ECO:0007669"/>
    <property type="project" value="InterPro"/>
</dbReference>
<dbReference type="Pfam" id="PF00675">
    <property type="entry name" value="Peptidase_M16"/>
    <property type="match status" value="1"/>
</dbReference>
<dbReference type="STRING" id="1797516.A3D26_01355"/>
<dbReference type="AlphaFoldDB" id="A0A1G1V504"/>
<reference evidence="5 6" key="1">
    <citation type="journal article" date="2016" name="Nat. Commun.">
        <title>Thousands of microbial genomes shed light on interconnected biogeochemical processes in an aquifer system.</title>
        <authorList>
            <person name="Anantharaman K."/>
            <person name="Brown C.T."/>
            <person name="Hug L.A."/>
            <person name="Sharon I."/>
            <person name="Castelle C.J."/>
            <person name="Probst A.J."/>
            <person name="Thomas B.C."/>
            <person name="Singh A."/>
            <person name="Wilkins M.J."/>
            <person name="Karaoz U."/>
            <person name="Brodie E.L."/>
            <person name="Williams K.H."/>
            <person name="Hubbard S.S."/>
            <person name="Banfield J.F."/>
        </authorList>
    </citation>
    <scope>NUCLEOTIDE SEQUENCE [LARGE SCALE GENOMIC DNA]</scope>
</reference>
<dbReference type="InterPro" id="IPR007863">
    <property type="entry name" value="Peptidase_M16_C"/>
</dbReference>
<dbReference type="PANTHER" id="PTHR11851">
    <property type="entry name" value="METALLOPROTEASE"/>
    <property type="match status" value="1"/>
</dbReference>
<dbReference type="InterPro" id="IPR050361">
    <property type="entry name" value="MPP/UQCRC_Complex"/>
</dbReference>
<evidence type="ECO:0000259" key="3">
    <source>
        <dbReference type="Pfam" id="PF00675"/>
    </source>
</evidence>
<dbReference type="GO" id="GO:0046872">
    <property type="term" value="F:metal ion binding"/>
    <property type="evidence" value="ECO:0007669"/>
    <property type="project" value="InterPro"/>
</dbReference>
<feature type="non-terminal residue" evidence="5">
    <location>
        <position position="404"/>
    </location>
</feature>
<name>A0A1G1V504_9BACT</name>
<dbReference type="InterPro" id="IPR011249">
    <property type="entry name" value="Metalloenz_LuxS/M16"/>
</dbReference>
<protein>
    <recommendedName>
        <fullName evidence="7">Peptidase M16</fullName>
    </recommendedName>
</protein>
<evidence type="ECO:0000313" key="5">
    <source>
        <dbReference type="EMBL" id="OGY10433.1"/>
    </source>
</evidence>
<dbReference type="Proteomes" id="UP000178319">
    <property type="component" value="Unassembled WGS sequence"/>
</dbReference>
<feature type="domain" description="Peptidase M16 C-terminal" evidence="4">
    <location>
        <begin position="168"/>
        <end position="347"/>
    </location>
</feature>
<evidence type="ECO:0000259" key="4">
    <source>
        <dbReference type="Pfam" id="PF05193"/>
    </source>
</evidence>
<evidence type="ECO:0008006" key="7">
    <source>
        <dbReference type="Google" id="ProtNLM"/>
    </source>
</evidence>
<comment type="caution">
    <text evidence="5">The sequence shown here is derived from an EMBL/GenBank/DDBJ whole genome shotgun (WGS) entry which is preliminary data.</text>
</comment>
<gene>
    <name evidence="5" type="ORF">A3D26_01355</name>
</gene>
<dbReference type="SUPFAM" id="SSF63411">
    <property type="entry name" value="LuxS/MPP-like metallohydrolase"/>
    <property type="match status" value="2"/>
</dbReference>
<dbReference type="PROSITE" id="PS00143">
    <property type="entry name" value="INSULINASE"/>
    <property type="match status" value="1"/>
</dbReference>
<dbReference type="InterPro" id="IPR011765">
    <property type="entry name" value="Pept_M16_N"/>
</dbReference>
<organism evidence="5 6">
    <name type="scientific">Candidatus Blackburnbacteria bacterium RIFCSPHIGHO2_02_FULL_44_20</name>
    <dbReference type="NCBI Taxonomy" id="1797516"/>
    <lineage>
        <taxon>Bacteria</taxon>
        <taxon>Candidatus Blackburniibacteriota</taxon>
    </lineage>
</organism>
<evidence type="ECO:0000256" key="1">
    <source>
        <dbReference type="ARBA" id="ARBA00007261"/>
    </source>
</evidence>
<feature type="domain" description="Peptidase M16 N-terminal" evidence="3">
    <location>
        <begin position="16"/>
        <end position="156"/>
    </location>
</feature>
<evidence type="ECO:0000313" key="6">
    <source>
        <dbReference type="Proteomes" id="UP000178319"/>
    </source>
</evidence>
<proteinExistence type="inferred from homology"/>
<dbReference type="GO" id="GO:0004222">
    <property type="term" value="F:metalloendopeptidase activity"/>
    <property type="evidence" value="ECO:0007669"/>
    <property type="project" value="InterPro"/>
</dbReference>
<comment type="similarity">
    <text evidence="1 2">Belongs to the peptidase M16 family.</text>
</comment>
<evidence type="ECO:0000256" key="2">
    <source>
        <dbReference type="RuleBase" id="RU004447"/>
    </source>
</evidence>
<dbReference type="Gene3D" id="3.30.830.10">
    <property type="entry name" value="Metalloenzyme, LuxS/M16 peptidase-like"/>
    <property type="match status" value="2"/>
</dbReference>
<sequence>MKIQKDVLCNGLRLITANVAGVESVTVQVFVKGGSRDEPARVLGLAHFLEHMVFKGTPGYPSAHALSSVADSIGAEINASTDKERTSFYLKLTRQHLEIAFKLLSEMVFSPLLEPQEIAREKGVIVAEISMYEDLPPQKAISAFEELMFAGSDLQHDVAGKKESVLRVERGDFVDFREKFYTPDRIVVSVAGNFDSGEVKELTEKYFGAVADPADADAVAGKPAVGQPAYVSHIRLVNKKTEQAHLIVGFAGNPLGHKDRYIESVLASLLGGGMSSRLFTEVREKRGLAYYIKSVLQHYTDTGYFGVRAGVDPGKVYEALEVIVGQYDRILNTKYLVTKEELQKAKEYTKGRFILGLEDTEAVSDLIGEDELFEGRSRTLEEIVSGIDKVTREDILRVSKGLFE</sequence>
<dbReference type="PANTHER" id="PTHR11851:SF49">
    <property type="entry name" value="MITOCHONDRIAL-PROCESSING PEPTIDASE SUBUNIT ALPHA"/>
    <property type="match status" value="1"/>
</dbReference>
<dbReference type="Pfam" id="PF05193">
    <property type="entry name" value="Peptidase_M16_C"/>
    <property type="match status" value="1"/>
</dbReference>
<dbReference type="InterPro" id="IPR001431">
    <property type="entry name" value="Pept_M16_Zn_BS"/>
</dbReference>
<dbReference type="EMBL" id="MHBZ01000035">
    <property type="protein sequence ID" value="OGY10433.1"/>
    <property type="molecule type" value="Genomic_DNA"/>
</dbReference>
<accession>A0A1G1V504</accession>